<dbReference type="PANTHER" id="PTHR11538:SF41">
    <property type="entry name" value="PHENYLALANINE--TRNA LIGASE, MITOCHONDRIAL"/>
    <property type="match status" value="1"/>
</dbReference>
<dbReference type="Pfam" id="PF01409">
    <property type="entry name" value="tRNA-synt_2d"/>
    <property type="match status" value="2"/>
</dbReference>
<keyword evidence="7" id="KW-0648">Protein biosynthesis</keyword>
<dbReference type="InterPro" id="IPR002319">
    <property type="entry name" value="Phenylalanyl-tRNA_Synthase"/>
</dbReference>
<dbReference type="Gene3D" id="3.30.70.380">
    <property type="entry name" value="Ferrodoxin-fold anticodon-binding domain"/>
    <property type="match status" value="1"/>
</dbReference>
<comment type="subcellular location">
    <subcellularLocation>
        <location evidence="1">Mitochondrion matrix</location>
    </subcellularLocation>
</comment>
<dbReference type="GO" id="GO:0004826">
    <property type="term" value="F:phenylalanine-tRNA ligase activity"/>
    <property type="evidence" value="ECO:0007669"/>
    <property type="project" value="UniProtKB-EC"/>
</dbReference>
<keyword evidence="9" id="KW-0496">Mitochondrion</keyword>
<dbReference type="InterPro" id="IPR045864">
    <property type="entry name" value="aa-tRNA-synth_II/BPL/LPL"/>
</dbReference>
<evidence type="ECO:0000256" key="14">
    <source>
        <dbReference type="ARBA" id="ARBA00073229"/>
    </source>
</evidence>
<keyword evidence="5" id="KW-0547">Nucleotide-binding</keyword>
<dbReference type="SMART" id="SM00896">
    <property type="entry name" value="FDX-ACB"/>
    <property type="match status" value="1"/>
</dbReference>
<comment type="function">
    <text evidence="13">Is responsible for the charging of tRNA(Phe) with phenylalanine in mitochondrial translation.</text>
</comment>
<evidence type="ECO:0000256" key="2">
    <source>
        <dbReference type="ARBA" id="ARBA00008226"/>
    </source>
</evidence>
<accession>A0AAD5XE33</accession>
<evidence type="ECO:0000256" key="8">
    <source>
        <dbReference type="ARBA" id="ARBA00022946"/>
    </source>
</evidence>
<keyword evidence="8" id="KW-0809">Transit peptide</keyword>
<dbReference type="PROSITE" id="PS51447">
    <property type="entry name" value="FDX_ACB"/>
    <property type="match status" value="1"/>
</dbReference>
<evidence type="ECO:0000256" key="6">
    <source>
        <dbReference type="ARBA" id="ARBA00022840"/>
    </source>
</evidence>
<comment type="caution">
    <text evidence="17">The sequence shown here is derived from an EMBL/GenBank/DDBJ whole genome shotgun (WGS) entry which is preliminary data.</text>
</comment>
<dbReference type="GO" id="GO:0005524">
    <property type="term" value="F:ATP binding"/>
    <property type="evidence" value="ECO:0007669"/>
    <property type="project" value="UniProtKB-KW"/>
</dbReference>
<dbReference type="SUPFAM" id="SSF55681">
    <property type="entry name" value="Class II aaRS and biotin synthetases"/>
    <property type="match status" value="1"/>
</dbReference>
<name>A0AAD5XE33_9FUNG</name>
<gene>
    <name evidence="17" type="ORF">HK100_011547</name>
</gene>
<dbReference type="InterPro" id="IPR005121">
    <property type="entry name" value="Fdx_antiC-bd"/>
</dbReference>
<dbReference type="GO" id="GO:0006432">
    <property type="term" value="P:phenylalanyl-tRNA aminoacylation"/>
    <property type="evidence" value="ECO:0007669"/>
    <property type="project" value="InterPro"/>
</dbReference>
<sequence>MASTFNIFNEITLIGLTKAGHAEFATILVSGGQNQYSTKLLATAIQNNQLTFAKDLIASRVETGFNNEQSNEVWREIKEFNVDYVTRALNIGLIATQEYLWSVTANTRFGIHVVKTNYDLKTHPDLDVIKKIIQALIDAGARIDSHSLENATSTGSRQLVEYLLYLWKCTPNFGEACIITKICMHNAFMNLEWNLAIFLLNERISWMSRFMPDFNGLAFKASDQIDETLLNIEPSMEDESGEYFFAHFQELIDLGVYDATDSWSRSLNSLAYNSSDWKPSSVKYAISEYIKRGAKVTIQCIENAVYKSSGARGITDRLKYFLDELEIDPLYPPTAETGFYLMESLIFVRHNETHQSNLELMNLLLDKGFVICTECVLRGLSESCTAQEISPCFRRAVEYVVETESPIYNRFIKEFSERFAGHYFDVNSDNDLVLGFEFMASNGFTCTSEAVKYLEDAGNPNIWVMGHRLIGLARPAGTRYARTLHIRIALDSSQHQMSKSFAKSISTESANLQSIQKTIRESIETVTTTVLGRKFAVDSVTNTSESVLRLSERGLHRQQDHPLNIVKQRIQEYFARLNTTHVYTSHDALHPAVTPADNFDSLLIPKRHPSRAKTDTYYLNSEYVLRTHSSAHQAQLLREHSTTKLLKSSVANNVAKTHKDSFGFLVTADVYRRDEVDVSHYPVFHQMEGVRLFYRKNLLSQINMDAFPPIPKSAKVTDLPSLTNAKSNPIQDAHSAADSELVALHLKRSLEGLVWHLFGTSDKNLQMRWIEGSFPFTSPSYELEVMYNGKWLELLGSGVMQQQILTDNGCSDYIGWAFGLGLERIAMVLFDIPDIRLFWSTDPRFLNQFSSSSDLAKNFKFQPYSKYPACYKDVSFWIPQEAQWHDNDFFQLVRDVAGDLAEDVALIDTFKHPKTGLTSKCFRINYRSMDKNLVNEEVDLIQDNVRKELAHRFKVELRG</sequence>
<evidence type="ECO:0000256" key="10">
    <source>
        <dbReference type="ARBA" id="ARBA00023146"/>
    </source>
</evidence>
<dbReference type="InterPro" id="IPR036690">
    <property type="entry name" value="Fdx_antiC-bd_sf"/>
</dbReference>
<evidence type="ECO:0000256" key="5">
    <source>
        <dbReference type="ARBA" id="ARBA00022741"/>
    </source>
</evidence>
<evidence type="ECO:0000259" key="15">
    <source>
        <dbReference type="PROSITE" id="PS50862"/>
    </source>
</evidence>
<dbReference type="NCBIfam" id="TIGR00469">
    <property type="entry name" value="pheS_mito"/>
    <property type="match status" value="1"/>
</dbReference>
<dbReference type="AlphaFoldDB" id="A0AAD5XE33"/>
<evidence type="ECO:0000313" key="18">
    <source>
        <dbReference type="Proteomes" id="UP001211907"/>
    </source>
</evidence>
<proteinExistence type="inferred from homology"/>
<feature type="domain" description="Aminoacyl-transfer RNA synthetases class-II family profile" evidence="15">
    <location>
        <begin position="591"/>
        <end position="843"/>
    </location>
</feature>
<feature type="domain" description="FDX-ACB" evidence="16">
    <location>
        <begin position="865"/>
        <end position="958"/>
    </location>
</feature>
<dbReference type="EC" id="6.1.1.20" evidence="3"/>
<evidence type="ECO:0000256" key="1">
    <source>
        <dbReference type="ARBA" id="ARBA00004305"/>
    </source>
</evidence>
<reference evidence="17" key="1">
    <citation type="submission" date="2020-05" db="EMBL/GenBank/DDBJ databases">
        <title>Phylogenomic resolution of chytrid fungi.</title>
        <authorList>
            <person name="Stajich J.E."/>
            <person name="Amses K."/>
            <person name="Simmons R."/>
            <person name="Seto K."/>
            <person name="Myers J."/>
            <person name="Bonds A."/>
            <person name="Quandt C.A."/>
            <person name="Barry K."/>
            <person name="Liu P."/>
            <person name="Grigoriev I."/>
            <person name="Longcore J.E."/>
            <person name="James T.Y."/>
        </authorList>
    </citation>
    <scope>NUCLEOTIDE SEQUENCE</scope>
    <source>
        <strain evidence="17">JEL0513</strain>
    </source>
</reference>
<dbReference type="EMBL" id="JADGJH010000727">
    <property type="protein sequence ID" value="KAJ3123605.1"/>
    <property type="molecule type" value="Genomic_DNA"/>
</dbReference>
<evidence type="ECO:0000256" key="4">
    <source>
        <dbReference type="ARBA" id="ARBA00022598"/>
    </source>
</evidence>
<keyword evidence="4" id="KW-0436">Ligase</keyword>
<dbReference type="InterPro" id="IPR004530">
    <property type="entry name" value="Phe-tRNA-synth_IIc_mito"/>
</dbReference>
<evidence type="ECO:0000256" key="9">
    <source>
        <dbReference type="ARBA" id="ARBA00023128"/>
    </source>
</evidence>
<evidence type="ECO:0000256" key="11">
    <source>
        <dbReference type="ARBA" id="ARBA00031194"/>
    </source>
</evidence>
<dbReference type="SUPFAM" id="SSF54991">
    <property type="entry name" value="Anticodon-binding domain of PheRS"/>
    <property type="match status" value="1"/>
</dbReference>
<dbReference type="GO" id="GO:0000049">
    <property type="term" value="F:tRNA binding"/>
    <property type="evidence" value="ECO:0007669"/>
    <property type="project" value="InterPro"/>
</dbReference>
<dbReference type="Pfam" id="PF03147">
    <property type="entry name" value="FDX-ACB"/>
    <property type="match status" value="1"/>
</dbReference>
<comment type="similarity">
    <text evidence="2">Belongs to the class-II aminoacyl-tRNA synthetase family.</text>
</comment>
<protein>
    <recommendedName>
        <fullName evidence="14">Phenylalanine--tRNA ligase, mitochondrial</fullName>
        <ecNumber evidence="3">6.1.1.20</ecNumber>
    </recommendedName>
    <alternativeName>
        <fullName evidence="11">Phenylalanyl-tRNA synthetase</fullName>
    </alternativeName>
</protein>
<evidence type="ECO:0000256" key="7">
    <source>
        <dbReference type="ARBA" id="ARBA00022917"/>
    </source>
</evidence>
<dbReference type="InterPro" id="IPR006195">
    <property type="entry name" value="aa-tRNA-synth_II"/>
</dbReference>
<evidence type="ECO:0000313" key="17">
    <source>
        <dbReference type="EMBL" id="KAJ3123605.1"/>
    </source>
</evidence>
<keyword evidence="18" id="KW-1185">Reference proteome</keyword>
<dbReference type="FunFam" id="3.30.930.10:FF:000053">
    <property type="entry name" value="Phenylalanyl-tRNA synthetase mitochondrial"/>
    <property type="match status" value="1"/>
</dbReference>
<dbReference type="Gene3D" id="3.30.930.10">
    <property type="entry name" value="Bira Bifunctional Protein, Domain 2"/>
    <property type="match status" value="1"/>
</dbReference>
<evidence type="ECO:0000256" key="13">
    <source>
        <dbReference type="ARBA" id="ARBA00057761"/>
    </source>
</evidence>
<evidence type="ECO:0000256" key="3">
    <source>
        <dbReference type="ARBA" id="ARBA00012814"/>
    </source>
</evidence>
<keyword evidence="10" id="KW-0030">Aminoacyl-tRNA synthetase</keyword>
<comment type="catalytic activity">
    <reaction evidence="12">
        <text>tRNA(Phe) + L-phenylalanine + ATP = L-phenylalanyl-tRNA(Phe) + AMP + diphosphate + H(+)</text>
        <dbReference type="Rhea" id="RHEA:19413"/>
        <dbReference type="Rhea" id="RHEA-COMP:9668"/>
        <dbReference type="Rhea" id="RHEA-COMP:9699"/>
        <dbReference type="ChEBI" id="CHEBI:15378"/>
        <dbReference type="ChEBI" id="CHEBI:30616"/>
        <dbReference type="ChEBI" id="CHEBI:33019"/>
        <dbReference type="ChEBI" id="CHEBI:58095"/>
        <dbReference type="ChEBI" id="CHEBI:78442"/>
        <dbReference type="ChEBI" id="CHEBI:78531"/>
        <dbReference type="ChEBI" id="CHEBI:456215"/>
        <dbReference type="EC" id="6.1.1.20"/>
    </reaction>
</comment>
<evidence type="ECO:0000256" key="12">
    <source>
        <dbReference type="ARBA" id="ARBA00049255"/>
    </source>
</evidence>
<dbReference type="PANTHER" id="PTHR11538">
    <property type="entry name" value="PHENYLALANYL-TRNA SYNTHETASE"/>
    <property type="match status" value="1"/>
</dbReference>
<dbReference type="Proteomes" id="UP001211907">
    <property type="component" value="Unassembled WGS sequence"/>
</dbReference>
<keyword evidence="6" id="KW-0067">ATP-binding</keyword>
<organism evidence="17 18">
    <name type="scientific">Physocladia obscura</name>
    <dbReference type="NCBI Taxonomy" id="109957"/>
    <lineage>
        <taxon>Eukaryota</taxon>
        <taxon>Fungi</taxon>
        <taxon>Fungi incertae sedis</taxon>
        <taxon>Chytridiomycota</taxon>
        <taxon>Chytridiomycota incertae sedis</taxon>
        <taxon>Chytridiomycetes</taxon>
        <taxon>Chytridiales</taxon>
        <taxon>Chytriomycetaceae</taxon>
        <taxon>Physocladia</taxon>
    </lineage>
</organism>
<evidence type="ECO:0000259" key="16">
    <source>
        <dbReference type="PROSITE" id="PS51447"/>
    </source>
</evidence>
<dbReference type="CDD" id="cd00496">
    <property type="entry name" value="PheRS_alpha_core"/>
    <property type="match status" value="1"/>
</dbReference>
<dbReference type="PROSITE" id="PS50862">
    <property type="entry name" value="AA_TRNA_LIGASE_II"/>
    <property type="match status" value="1"/>
</dbReference>
<dbReference type="FunFam" id="3.30.70.380:FF:000002">
    <property type="entry name" value="phenylalanine--tRNA ligase, mitochondrial"/>
    <property type="match status" value="1"/>
</dbReference>
<dbReference type="GO" id="GO:0005759">
    <property type="term" value="C:mitochondrial matrix"/>
    <property type="evidence" value="ECO:0007669"/>
    <property type="project" value="UniProtKB-SubCell"/>
</dbReference>